<reference evidence="4" key="1">
    <citation type="submission" date="2022-11" db="UniProtKB">
        <authorList>
            <consortium name="WormBaseParasite"/>
        </authorList>
    </citation>
    <scope>IDENTIFICATION</scope>
</reference>
<keyword evidence="3" id="KW-1185">Reference proteome</keyword>
<dbReference type="WBParaSite" id="nRc.2.0.1.t01889-RA">
    <property type="protein sequence ID" value="nRc.2.0.1.t01889-RA"/>
    <property type="gene ID" value="nRc.2.0.1.g01889"/>
</dbReference>
<dbReference type="CDD" id="cd00096">
    <property type="entry name" value="Ig"/>
    <property type="match status" value="1"/>
</dbReference>
<dbReference type="Proteomes" id="UP000887565">
    <property type="component" value="Unplaced"/>
</dbReference>
<keyword evidence="1" id="KW-0677">Repeat</keyword>
<dbReference type="InterPro" id="IPR013783">
    <property type="entry name" value="Ig-like_fold"/>
</dbReference>
<dbReference type="InterPro" id="IPR013098">
    <property type="entry name" value="Ig_I-set"/>
</dbReference>
<dbReference type="PANTHER" id="PTHR13817:SF73">
    <property type="entry name" value="FIBRONECTIN TYPE-III DOMAIN-CONTAINING PROTEIN"/>
    <property type="match status" value="1"/>
</dbReference>
<organism evidence="3 4">
    <name type="scientific">Romanomermis culicivorax</name>
    <name type="common">Nematode worm</name>
    <dbReference type="NCBI Taxonomy" id="13658"/>
    <lineage>
        <taxon>Eukaryota</taxon>
        <taxon>Metazoa</taxon>
        <taxon>Ecdysozoa</taxon>
        <taxon>Nematoda</taxon>
        <taxon>Enoplea</taxon>
        <taxon>Dorylaimia</taxon>
        <taxon>Mermithida</taxon>
        <taxon>Mermithoidea</taxon>
        <taxon>Mermithidae</taxon>
        <taxon>Romanomermis</taxon>
    </lineage>
</organism>
<sequence>MERQIKPMNFHVRYNLSKYRLPSPPYSITSRKLIFRLRNGHELPDGARYKIEQSDLTYRLTIREAWDIDDGEYTCEISNPYGTDVCTARLTVQAPPVIEKEPENMVYPDGELVRLKIYFGGSPPFKCSLSLDKNEISSDHRAIKMVEFDDHVIITILSLSQMYTGKYTFQ</sequence>
<accession>A0A915HJR1</accession>
<dbReference type="Gene3D" id="2.60.40.10">
    <property type="entry name" value="Immunoglobulins"/>
    <property type="match status" value="2"/>
</dbReference>
<name>A0A915HJR1_ROMCU</name>
<dbReference type="Pfam" id="PF07679">
    <property type="entry name" value="I-set"/>
    <property type="match status" value="1"/>
</dbReference>
<protein>
    <submittedName>
        <fullName evidence="4">Immunoglobulin I-set domain-containing protein</fullName>
    </submittedName>
</protein>
<dbReference type="InterPro" id="IPR050964">
    <property type="entry name" value="Striated_Muscle_Regulatory"/>
</dbReference>
<evidence type="ECO:0000259" key="2">
    <source>
        <dbReference type="Pfam" id="PF07679"/>
    </source>
</evidence>
<evidence type="ECO:0000313" key="4">
    <source>
        <dbReference type="WBParaSite" id="nRc.2.0.1.t01889-RA"/>
    </source>
</evidence>
<evidence type="ECO:0000256" key="1">
    <source>
        <dbReference type="ARBA" id="ARBA00022737"/>
    </source>
</evidence>
<feature type="domain" description="Immunoglobulin I-set" evidence="2">
    <location>
        <begin position="38"/>
        <end position="92"/>
    </location>
</feature>
<dbReference type="SUPFAM" id="SSF48726">
    <property type="entry name" value="Immunoglobulin"/>
    <property type="match status" value="2"/>
</dbReference>
<proteinExistence type="predicted"/>
<dbReference type="AlphaFoldDB" id="A0A915HJR1"/>
<evidence type="ECO:0000313" key="3">
    <source>
        <dbReference type="Proteomes" id="UP000887565"/>
    </source>
</evidence>
<dbReference type="PANTHER" id="PTHR13817">
    <property type="entry name" value="TITIN"/>
    <property type="match status" value="1"/>
</dbReference>
<dbReference type="InterPro" id="IPR036179">
    <property type="entry name" value="Ig-like_dom_sf"/>
</dbReference>